<dbReference type="AlphaFoldDB" id="A0AAQ1UEK8"/>
<dbReference type="PANTHER" id="PTHR10000:SF23">
    <property type="entry name" value="5-AMINO-6-(5-PHOSPHO-D-RIBITYLAMINO)URACIL PHOSPHATASE YITU"/>
    <property type="match status" value="1"/>
</dbReference>
<dbReference type="InterPro" id="IPR006379">
    <property type="entry name" value="HAD-SF_hydro_IIB"/>
</dbReference>
<keyword evidence="1" id="KW-0378">Hydrolase</keyword>
<evidence type="ECO:0000313" key="4">
    <source>
        <dbReference type="Proteomes" id="UP001268896"/>
    </source>
</evidence>
<dbReference type="Pfam" id="PF08282">
    <property type="entry name" value="Hydrolase_3"/>
    <property type="match status" value="1"/>
</dbReference>
<dbReference type="EMBL" id="JARQDV010000010">
    <property type="protein sequence ID" value="MDT2965611.1"/>
    <property type="molecule type" value="Genomic_DNA"/>
</dbReference>
<evidence type="ECO:0000313" key="3">
    <source>
        <dbReference type="Proteomes" id="UP001253851"/>
    </source>
</evidence>
<dbReference type="NCBIfam" id="TIGR01484">
    <property type="entry name" value="HAD-SF-IIB"/>
    <property type="match status" value="1"/>
</dbReference>
<evidence type="ECO:0000313" key="1">
    <source>
        <dbReference type="EMBL" id="MDT2965611.1"/>
    </source>
</evidence>
<organism evidence="1 4">
    <name type="scientific">Enterococcus casseliflavus</name>
    <name type="common">Enterococcus flavescens</name>
    <dbReference type="NCBI Taxonomy" id="37734"/>
    <lineage>
        <taxon>Bacteria</taxon>
        <taxon>Bacillati</taxon>
        <taxon>Bacillota</taxon>
        <taxon>Bacilli</taxon>
        <taxon>Lactobacillales</taxon>
        <taxon>Enterococcaceae</taxon>
        <taxon>Enterococcus</taxon>
    </lineage>
</organism>
<dbReference type="Proteomes" id="UP001268896">
    <property type="component" value="Unassembled WGS sequence"/>
</dbReference>
<dbReference type="SUPFAM" id="SSF56784">
    <property type="entry name" value="HAD-like"/>
    <property type="match status" value="1"/>
</dbReference>
<dbReference type="GeneID" id="15142829"/>
<dbReference type="InterPro" id="IPR023214">
    <property type="entry name" value="HAD_sf"/>
</dbReference>
<dbReference type="RefSeq" id="WP_005229159.1">
    <property type="nucleotide sequence ID" value="NZ_BAAAXK010000045.1"/>
</dbReference>
<dbReference type="InterPro" id="IPR000150">
    <property type="entry name" value="Cof"/>
</dbReference>
<dbReference type="GO" id="GO:0016791">
    <property type="term" value="F:phosphatase activity"/>
    <property type="evidence" value="ECO:0007669"/>
    <property type="project" value="TreeGrafter"/>
</dbReference>
<dbReference type="SFLD" id="SFLDG01140">
    <property type="entry name" value="C2.B:_Phosphomannomutase_and_P"/>
    <property type="match status" value="1"/>
</dbReference>
<dbReference type="SFLD" id="SFLDS00003">
    <property type="entry name" value="Haloacid_Dehalogenase"/>
    <property type="match status" value="1"/>
</dbReference>
<dbReference type="NCBIfam" id="TIGR00099">
    <property type="entry name" value="Cof-subfamily"/>
    <property type="match status" value="1"/>
</dbReference>
<evidence type="ECO:0000313" key="2">
    <source>
        <dbReference type="EMBL" id="MDT2981810.1"/>
    </source>
</evidence>
<dbReference type="InterPro" id="IPR036412">
    <property type="entry name" value="HAD-like_sf"/>
</dbReference>
<dbReference type="Gene3D" id="3.40.50.1000">
    <property type="entry name" value="HAD superfamily/HAD-like"/>
    <property type="match status" value="1"/>
</dbReference>
<dbReference type="GO" id="GO:0005829">
    <property type="term" value="C:cytosol"/>
    <property type="evidence" value="ECO:0007669"/>
    <property type="project" value="TreeGrafter"/>
</dbReference>
<dbReference type="Proteomes" id="UP001253851">
    <property type="component" value="Unassembled WGS sequence"/>
</dbReference>
<accession>A0AAQ1UEK8</accession>
<dbReference type="CDD" id="cd07516">
    <property type="entry name" value="HAD_Pase"/>
    <property type="match status" value="1"/>
</dbReference>
<reference evidence="1 3" key="1">
    <citation type="submission" date="2023-03" db="EMBL/GenBank/DDBJ databases">
        <authorList>
            <person name="Shen W."/>
            <person name="Cai J."/>
        </authorList>
    </citation>
    <scope>NUCLEOTIDE SEQUENCE</scope>
    <source>
        <strain evidence="2 3">B516</strain>
        <strain evidence="1">K72-2</strain>
    </source>
</reference>
<comment type="caution">
    <text evidence="1">The sequence shown here is derived from an EMBL/GenBank/DDBJ whole genome shotgun (WGS) entry which is preliminary data.</text>
</comment>
<proteinExistence type="predicted"/>
<gene>
    <name evidence="1" type="ORF">P7I32_13425</name>
    <name evidence="2" type="ORF">P7I34_03970</name>
</gene>
<name>A0AAQ1UEK8_ENTCA</name>
<dbReference type="GO" id="GO:0000287">
    <property type="term" value="F:magnesium ion binding"/>
    <property type="evidence" value="ECO:0007669"/>
    <property type="project" value="TreeGrafter"/>
</dbReference>
<dbReference type="EMBL" id="JARQDZ010000002">
    <property type="protein sequence ID" value="MDT2981810.1"/>
    <property type="molecule type" value="Genomic_DNA"/>
</dbReference>
<sequence>MKPKIIAIDLDGTTLNTESQLSPRTREVLVRATKAGHFVTIATGRPFRMSDQFYKELALTTPMVNFNGGLVHKPRQVWANEMEHSISREIAFELMAQKEQLGLTFVAAENRETFFIDDLSGFDQHFFFSGNASEKNLLANLKTDPTSLLVKTENELAESVSLRIKDQFDDAVDVRTWGGPQAILEIVPKGVHKALGLSVIADSLSLDRQDIIAFGDEHNDLEMLDYAGWGVAMANGTQQLKSIANDVTDKTNAEDGMVDYLEKYLGL</sequence>
<dbReference type="Gene3D" id="3.30.1240.10">
    <property type="match status" value="1"/>
</dbReference>
<dbReference type="PANTHER" id="PTHR10000">
    <property type="entry name" value="PHOSPHOSERINE PHOSPHATASE"/>
    <property type="match status" value="1"/>
</dbReference>
<protein>
    <submittedName>
        <fullName evidence="1">Cof-type HAD-IIB family hydrolase</fullName>
    </submittedName>
</protein>